<evidence type="ECO:0000313" key="2">
    <source>
        <dbReference type="RefSeq" id="XP_027202187.1"/>
    </source>
</evidence>
<dbReference type="Pfam" id="PF13646">
    <property type="entry name" value="HEAT_2"/>
    <property type="match status" value="1"/>
</dbReference>
<evidence type="ECO:0000313" key="1">
    <source>
        <dbReference type="Proteomes" id="UP000515146"/>
    </source>
</evidence>
<dbReference type="SUPFAM" id="SSF48371">
    <property type="entry name" value="ARM repeat"/>
    <property type="match status" value="1"/>
</dbReference>
<dbReference type="Proteomes" id="UP000515146">
    <property type="component" value="Unplaced"/>
</dbReference>
<dbReference type="InterPro" id="IPR004155">
    <property type="entry name" value="PBS_lyase_HEAT"/>
</dbReference>
<dbReference type="AlphaFoldDB" id="A0A6P6Y9Y2"/>
<dbReference type="SMART" id="SM00567">
    <property type="entry name" value="EZ_HEAT"/>
    <property type="match status" value="5"/>
</dbReference>
<dbReference type="PANTHER" id="PTHR12697">
    <property type="entry name" value="PBS LYASE HEAT-LIKE PROTEIN"/>
    <property type="match status" value="1"/>
</dbReference>
<dbReference type="Gene3D" id="1.25.10.10">
    <property type="entry name" value="Leucine-rich Repeat Variant"/>
    <property type="match status" value="2"/>
</dbReference>
<gene>
    <name evidence="2" type="primary">LOC113796148</name>
</gene>
<reference evidence="2" key="1">
    <citation type="submission" date="2025-08" db="UniProtKB">
        <authorList>
            <consortium name="RefSeq"/>
        </authorList>
    </citation>
    <scope>IDENTIFICATION</scope>
    <source>
        <strain evidence="2">Airmid</strain>
    </source>
</reference>
<dbReference type="GO" id="GO:0016491">
    <property type="term" value="F:oxidoreductase activity"/>
    <property type="evidence" value="ECO:0007669"/>
    <property type="project" value="TreeGrafter"/>
</dbReference>
<keyword evidence="1" id="KW-1185">Reference proteome</keyword>
<organism evidence="1 2">
    <name type="scientific">Dermatophagoides pteronyssinus</name>
    <name type="common">European house dust mite</name>
    <dbReference type="NCBI Taxonomy" id="6956"/>
    <lineage>
        <taxon>Eukaryota</taxon>
        <taxon>Metazoa</taxon>
        <taxon>Ecdysozoa</taxon>
        <taxon>Arthropoda</taxon>
        <taxon>Chelicerata</taxon>
        <taxon>Arachnida</taxon>
        <taxon>Acari</taxon>
        <taxon>Acariformes</taxon>
        <taxon>Sarcoptiformes</taxon>
        <taxon>Astigmata</taxon>
        <taxon>Psoroptidia</taxon>
        <taxon>Analgoidea</taxon>
        <taxon>Pyroglyphidae</taxon>
        <taxon>Dermatophagoidinae</taxon>
        <taxon>Dermatophagoides</taxon>
    </lineage>
</organism>
<sequence>MEALFHARYYNNSDVASILVKALQHKSVLLKHEIAYVLGQMSVTNVKNTLIDLCNDKSQHEMVRHEAAEAIHALGFTDEETEACLRQHLSDDSIPFRQTVELALEGLLLKRKSNSEKKIKPHVPRFYLMTKKKKKQDLVIATYNTKDPVESDILIQTENELKKHFNILKDEMQRLWDRYKALFALRNHDSKQAALYLASCLDEKSSALLRHEISFILGQMQIPETALKLIERLQDKNEFSMCRHEAAISLGSLGAIDYTEIGRYWQPKIIAELKNFLNDEDPIISESCQVALFNIQNECNLQLLPNLVPL</sequence>
<dbReference type="RefSeq" id="XP_027202187.1">
    <property type="nucleotide sequence ID" value="XM_027346386.1"/>
</dbReference>
<dbReference type="PANTHER" id="PTHR12697:SF5">
    <property type="entry name" value="DEOXYHYPUSINE HYDROXYLASE"/>
    <property type="match status" value="1"/>
</dbReference>
<dbReference type="OMA" id="RSASCIG"/>
<accession>A0A6P6Y9Y2</accession>
<proteinExistence type="predicted"/>
<dbReference type="InParanoid" id="A0A6P6Y9Y2"/>
<dbReference type="KEGG" id="dpte:113796148"/>
<name>A0A6P6Y9Y2_DERPT</name>
<dbReference type="OrthoDB" id="421002at2759"/>
<dbReference type="InterPro" id="IPR016024">
    <property type="entry name" value="ARM-type_fold"/>
</dbReference>
<protein>
    <submittedName>
        <fullName evidence="2">Deoxyhypusine hydroxylase-like</fullName>
    </submittedName>
</protein>
<dbReference type="InterPro" id="IPR011989">
    <property type="entry name" value="ARM-like"/>
</dbReference>